<accession>A0ABQ9X7S1</accession>
<name>A0ABQ9X7S1_9EUKA</name>
<dbReference type="SUPFAM" id="SSF51126">
    <property type="entry name" value="Pectin lyase-like"/>
    <property type="match status" value="1"/>
</dbReference>
<evidence type="ECO:0000313" key="2">
    <source>
        <dbReference type="Proteomes" id="UP001281761"/>
    </source>
</evidence>
<dbReference type="Proteomes" id="UP001281761">
    <property type="component" value="Unassembled WGS sequence"/>
</dbReference>
<sequence length="507" mass="54867">MGGNVNLVDVCVGSSSLSINTCFFHKCTCMGQDSVFFDGSGGAVEFVSGQANPQTFSISDSSFTECSTGMHGGSLFLAWASPSSITGCFFELSTAGLGGALCIQLAKDISISNSAFVECSAWAYGGGIYTETYSETILSFLQFRECSTESYYDGDLDDGYFGHDIYFKHNFGTTFTADMIEFCDSTSARPNVFLEESGYDSTLVPHVTSTPTIKSVDVSFDGSIATVTVETEEAMKGTMGVLLDGSNVPRLVHVVFGKPWEESRIGRAVVSSGANGILPDDTTYTNRTTSFATDFFPPPTVRTADATLKDVRTIEIVLSGVSFSEEGSYWMLVGKEETEWNITLTRSDSTTLTGTASLSSSNGEVSLEWSTEYEVRRAVWVFPVGESSKDVKLPQIVTFTTPTETTPPFSSLTGVSAHIMKSDLESAVILLVFDREVSGSYDFVVEERGKDVTFTVVVESAGTTGETEEFVVVGDSRLLIERCSTRFTLRIVGMFECDKHSSSLFED</sequence>
<dbReference type="EMBL" id="JARBJD010000186">
    <property type="protein sequence ID" value="KAK2948008.1"/>
    <property type="molecule type" value="Genomic_DNA"/>
</dbReference>
<comment type="caution">
    <text evidence="1">The sequence shown here is derived from an EMBL/GenBank/DDBJ whole genome shotgun (WGS) entry which is preliminary data.</text>
</comment>
<proteinExistence type="predicted"/>
<organism evidence="1 2">
    <name type="scientific">Blattamonas nauphoetae</name>
    <dbReference type="NCBI Taxonomy" id="2049346"/>
    <lineage>
        <taxon>Eukaryota</taxon>
        <taxon>Metamonada</taxon>
        <taxon>Preaxostyla</taxon>
        <taxon>Oxymonadida</taxon>
        <taxon>Blattamonas</taxon>
    </lineage>
</organism>
<protein>
    <submittedName>
        <fullName evidence="1">Uncharacterized protein</fullName>
    </submittedName>
</protein>
<reference evidence="1 2" key="1">
    <citation type="journal article" date="2022" name="bioRxiv">
        <title>Genomics of Preaxostyla Flagellates Illuminates Evolutionary Transitions and the Path Towards Mitochondrial Loss.</title>
        <authorList>
            <person name="Novak L.V.F."/>
            <person name="Treitli S.C."/>
            <person name="Pyrih J."/>
            <person name="Halakuc P."/>
            <person name="Pipaliya S.V."/>
            <person name="Vacek V."/>
            <person name="Brzon O."/>
            <person name="Soukal P."/>
            <person name="Eme L."/>
            <person name="Dacks J.B."/>
            <person name="Karnkowska A."/>
            <person name="Elias M."/>
            <person name="Hampl V."/>
        </authorList>
    </citation>
    <scope>NUCLEOTIDE SEQUENCE [LARGE SCALE GENOMIC DNA]</scope>
    <source>
        <strain evidence="1">NAU3</strain>
        <tissue evidence="1">Gut</tissue>
    </source>
</reference>
<keyword evidence="2" id="KW-1185">Reference proteome</keyword>
<gene>
    <name evidence="1" type="ORF">BLNAU_17044</name>
</gene>
<evidence type="ECO:0000313" key="1">
    <source>
        <dbReference type="EMBL" id="KAK2948008.1"/>
    </source>
</evidence>
<dbReference type="InterPro" id="IPR011050">
    <property type="entry name" value="Pectin_lyase_fold/virulence"/>
</dbReference>